<dbReference type="EMBL" id="BPTR01000001">
    <property type="protein sequence ID" value="GJG26646.1"/>
    <property type="molecule type" value="Genomic_DNA"/>
</dbReference>
<protein>
    <recommendedName>
        <fullName evidence="1">Aminopeptidase</fullName>
    </recommendedName>
</protein>
<keyword evidence="3" id="KW-0732">Signal</keyword>
<dbReference type="AlphaFoldDB" id="A0AA37I024"/>
<reference evidence="5 6" key="1">
    <citation type="submission" date="2017-08" db="EMBL/GenBank/DDBJ databases">
        <title>Comparative genomics of non-oral Prevotella species.</title>
        <authorList>
            <person name="Accetto T."/>
            <person name="Nograsek B."/>
            <person name="Avgustin G."/>
        </authorList>
    </citation>
    <scope>NUCLEOTIDE SEQUENCE [LARGE SCALE GENOMIC DNA]</scope>
    <source>
        <strain evidence="5 6">TC1-1</strain>
    </source>
</reference>
<proteinExistence type="inferred from homology"/>
<dbReference type="InterPro" id="IPR000169">
    <property type="entry name" value="Pept_cys_AS"/>
</dbReference>
<comment type="caution">
    <text evidence="4">The sequence shown here is derived from an EMBL/GenBank/DDBJ whole genome shotgun (WGS) entry which is preliminary data.</text>
</comment>
<evidence type="ECO:0000256" key="3">
    <source>
        <dbReference type="SAM" id="SignalP"/>
    </source>
</evidence>
<accession>A0AA37I024</accession>
<feature type="active site" evidence="2">
    <location>
        <position position="338"/>
    </location>
</feature>
<keyword evidence="1" id="KW-0788">Thiol protease</keyword>
<keyword evidence="1" id="KW-0378">Hydrolase</keyword>
<keyword evidence="1 4" id="KW-0031">Aminopeptidase</keyword>
<comment type="similarity">
    <text evidence="1">Belongs to the peptidase C1 family.</text>
</comment>
<dbReference type="PIRSF" id="PIRSF005700">
    <property type="entry name" value="PepC"/>
    <property type="match status" value="1"/>
</dbReference>
<evidence type="ECO:0000313" key="5">
    <source>
        <dbReference type="EMBL" id="OYP57369.1"/>
    </source>
</evidence>
<dbReference type="RefSeq" id="WP_027452899.1">
    <property type="nucleotide sequence ID" value="NZ_BPTR01000001.1"/>
</dbReference>
<reference evidence="4" key="2">
    <citation type="submission" date="2021-08" db="EMBL/GenBank/DDBJ databases">
        <title>Prevotella lacticifex sp. nov., isolated from rumen of cow.</title>
        <authorList>
            <person name="Shinkai T."/>
            <person name="Ikeyama N."/>
            <person name="Kumagai M."/>
            <person name="Ohmori H."/>
            <person name="Sakamoto M."/>
            <person name="Ohkuma M."/>
            <person name="Mitsumori M."/>
        </authorList>
    </citation>
    <scope>NUCLEOTIDE SEQUENCE</scope>
    <source>
        <strain evidence="4">DSM 11371</strain>
    </source>
</reference>
<feature type="active site" evidence="2">
    <location>
        <position position="55"/>
    </location>
</feature>
<gene>
    <name evidence="5" type="ORF">CIK91_00435</name>
    <name evidence="4" type="ORF">PRRU23_03460</name>
</gene>
<sequence length="402" mass="45264">MRKVLVLAALAGLALSANAKSDKDTTKVNKNAPVFTVIKENPITSVKDQNRSGTCWAYSTLSFFESEILKKTGKTYDLSEMFVANKTYMDRAVMAVRMHGDVSFSEGGSAYDPLYCIQHYGIVPESAMPAPGTLTGDSLANFGEFFSVLTPYVEAIAKSNKKKLSPAWKNGLQGILNSYIGNCPEKFTYQGKTYTPQSFAASLGLDWNDYVSFTSFTHHPFWSQFAVEVQDNWRWPMSYNVPMDDLCAIIDNAIKNGYTVAWGGDVTEDGFTRQGLGIAFDVKKVRSMAGTDADHWFKMSKDEKKEKFDSLGVNAPEITPTQEMRQEAYDNWETTDDHGMHIYGIAKDQNGKEYYMVKNSWGKYGKYNGTWYMTKKYVAYKTMDFMVNKNAVPKNLRKKLGI</sequence>
<dbReference type="InterPro" id="IPR004134">
    <property type="entry name" value="Peptidase_C1B"/>
</dbReference>
<name>A0AA37I024_SEGBR</name>
<keyword evidence="1" id="KW-0645">Protease</keyword>
<feature type="chain" id="PRO_5041369217" description="Aminopeptidase" evidence="3">
    <location>
        <begin position="20"/>
        <end position="402"/>
    </location>
</feature>
<dbReference type="GeneID" id="72480298"/>
<dbReference type="GO" id="GO:0070005">
    <property type="term" value="F:cysteine-type aminopeptidase activity"/>
    <property type="evidence" value="ECO:0007669"/>
    <property type="project" value="InterPro"/>
</dbReference>
<evidence type="ECO:0000256" key="2">
    <source>
        <dbReference type="PIRSR" id="PIRSR005700-1"/>
    </source>
</evidence>
<dbReference type="Proteomes" id="UP000887043">
    <property type="component" value="Unassembled WGS sequence"/>
</dbReference>
<dbReference type="Gene3D" id="3.90.70.10">
    <property type="entry name" value="Cysteine proteinases"/>
    <property type="match status" value="1"/>
</dbReference>
<evidence type="ECO:0000313" key="7">
    <source>
        <dbReference type="Proteomes" id="UP000887043"/>
    </source>
</evidence>
<dbReference type="InterPro" id="IPR038765">
    <property type="entry name" value="Papain-like_cys_pep_sf"/>
</dbReference>
<evidence type="ECO:0000313" key="4">
    <source>
        <dbReference type="EMBL" id="GJG26646.1"/>
    </source>
</evidence>
<feature type="signal peptide" evidence="3">
    <location>
        <begin position="1"/>
        <end position="19"/>
    </location>
</feature>
<dbReference type="EMBL" id="NPJF01000002">
    <property type="protein sequence ID" value="OYP57369.1"/>
    <property type="molecule type" value="Genomic_DNA"/>
</dbReference>
<dbReference type="Pfam" id="PF03051">
    <property type="entry name" value="Peptidase_C1_2"/>
    <property type="match status" value="2"/>
</dbReference>
<evidence type="ECO:0000256" key="1">
    <source>
        <dbReference type="PIRNR" id="PIRNR005700"/>
    </source>
</evidence>
<dbReference type="PROSITE" id="PS00139">
    <property type="entry name" value="THIOL_PROTEASE_CYS"/>
    <property type="match status" value="1"/>
</dbReference>
<dbReference type="SUPFAM" id="SSF54001">
    <property type="entry name" value="Cysteine proteinases"/>
    <property type="match status" value="1"/>
</dbReference>
<evidence type="ECO:0000313" key="6">
    <source>
        <dbReference type="Proteomes" id="UP000216189"/>
    </source>
</evidence>
<keyword evidence="6" id="KW-1185">Reference proteome</keyword>
<dbReference type="GO" id="GO:0006508">
    <property type="term" value="P:proteolysis"/>
    <property type="evidence" value="ECO:0007669"/>
    <property type="project" value="UniProtKB-KW"/>
</dbReference>
<dbReference type="Proteomes" id="UP000216189">
    <property type="component" value="Unassembled WGS sequence"/>
</dbReference>
<feature type="active site" evidence="2">
    <location>
        <position position="359"/>
    </location>
</feature>
<organism evidence="4 7">
    <name type="scientific">Segatella bryantii</name>
    <name type="common">Prevotella bryantii</name>
    <dbReference type="NCBI Taxonomy" id="77095"/>
    <lineage>
        <taxon>Bacteria</taxon>
        <taxon>Pseudomonadati</taxon>
        <taxon>Bacteroidota</taxon>
        <taxon>Bacteroidia</taxon>
        <taxon>Bacteroidales</taxon>
        <taxon>Prevotellaceae</taxon>
        <taxon>Segatella</taxon>
    </lineage>
</organism>